<dbReference type="OrthoDB" id="9802417at2"/>
<accession>A0A1T0CGU5</accession>
<dbReference type="EMBL" id="MUYT01000004">
    <property type="protein sequence ID" value="OOS21568.1"/>
    <property type="molecule type" value="Genomic_DNA"/>
</dbReference>
<proteinExistence type="predicted"/>
<dbReference type="Pfam" id="PF04365">
    <property type="entry name" value="BrnT_toxin"/>
    <property type="match status" value="1"/>
</dbReference>
<sequence length="95" mass="11345">MHIEYDPIKNQKNIEERGLPFAMAIDFDFTTALIWQDTRKPYPETRYSSLGLIDNRLYALVFCEVDLGIRIISFRKANQRECKKYDQFSHQTQRP</sequence>
<evidence type="ECO:0008006" key="3">
    <source>
        <dbReference type="Google" id="ProtNLM"/>
    </source>
</evidence>
<dbReference type="InterPro" id="IPR007460">
    <property type="entry name" value="BrnT_toxin"/>
</dbReference>
<comment type="caution">
    <text evidence="1">The sequence shown here is derived from an EMBL/GenBank/DDBJ whole genome shotgun (WGS) entry which is preliminary data.</text>
</comment>
<evidence type="ECO:0000313" key="1">
    <source>
        <dbReference type="EMBL" id="OOS21568.1"/>
    </source>
</evidence>
<dbReference type="AlphaFoldDB" id="A0A1T0CGU5"/>
<dbReference type="Gene3D" id="3.10.450.530">
    <property type="entry name" value="Ribonuclease toxin, BrnT, of type II toxin-antitoxin system"/>
    <property type="match status" value="1"/>
</dbReference>
<organism evidence="1 2">
    <name type="scientific">Lwoffella lincolnii</name>
    <dbReference type="NCBI Taxonomy" id="90241"/>
    <lineage>
        <taxon>Bacteria</taxon>
        <taxon>Pseudomonadati</taxon>
        <taxon>Pseudomonadota</taxon>
        <taxon>Gammaproteobacteria</taxon>
        <taxon>Moraxellales</taxon>
        <taxon>Moraxellaceae</taxon>
        <taxon>Lwoffella</taxon>
    </lineage>
</organism>
<reference evidence="1 2" key="1">
    <citation type="submission" date="2017-02" db="EMBL/GenBank/DDBJ databases">
        <title>Draft genome sequence of Moraxella lincolnii CCUG 9405T type strain.</title>
        <authorList>
            <person name="Salva-Serra F."/>
            <person name="Engstrom-Jakobsson H."/>
            <person name="Thorell K."/>
            <person name="Jaen-Luchoro D."/>
            <person name="Gonzales-Siles L."/>
            <person name="Karlsson R."/>
            <person name="Yazdan S."/>
            <person name="Boulund F."/>
            <person name="Johnning A."/>
            <person name="Engstrand L."/>
            <person name="Kristiansson E."/>
            <person name="Moore E."/>
        </authorList>
    </citation>
    <scope>NUCLEOTIDE SEQUENCE [LARGE SCALE GENOMIC DNA]</scope>
    <source>
        <strain evidence="1 2">CCUG 9405</strain>
    </source>
</reference>
<keyword evidence="2" id="KW-1185">Reference proteome</keyword>
<name>A0A1T0CGU5_9GAMM</name>
<dbReference type="STRING" id="90241.B0682_02470"/>
<evidence type="ECO:0000313" key="2">
    <source>
        <dbReference type="Proteomes" id="UP000191094"/>
    </source>
</evidence>
<dbReference type="Proteomes" id="UP000191094">
    <property type="component" value="Unassembled WGS sequence"/>
</dbReference>
<protein>
    <recommendedName>
        <fullName evidence="3">BrnT family toxin</fullName>
    </recommendedName>
</protein>
<dbReference type="RefSeq" id="WP_078306527.1">
    <property type="nucleotide sequence ID" value="NZ_CP147511.1"/>
</dbReference>
<dbReference type="InterPro" id="IPR038573">
    <property type="entry name" value="BrnT_sf"/>
</dbReference>
<gene>
    <name evidence="1" type="ORF">B0682_02470</name>
</gene>